<feature type="region of interest" description="Disordered" evidence="1">
    <location>
        <begin position="522"/>
        <end position="561"/>
    </location>
</feature>
<reference evidence="3 4" key="1">
    <citation type="journal article" date="2009" name="Nat. Genet.">
        <title>Comparative genomic and phylogeographic analysis of Mycobacterium leprae.</title>
        <authorList>
            <person name="Monot M."/>
            <person name="Honore N."/>
            <person name="Garnier T."/>
            <person name="Zidane N."/>
            <person name="Sherafi D."/>
            <person name="Paniz-Mondolfi A."/>
            <person name="Matsuoka M."/>
            <person name="Taylor G.M."/>
            <person name="Donoghue H.D."/>
            <person name="Bouwman A."/>
            <person name="Mays S."/>
            <person name="Watson C."/>
            <person name="Lockwood D."/>
            <person name="Khamispour A."/>
            <person name="Dowlati Y."/>
            <person name="Jianping S."/>
            <person name="Rea T.H."/>
            <person name="Vera-Cabrera L."/>
            <person name="Stefani M.M."/>
            <person name="Banu S."/>
            <person name="Macdonald M."/>
            <person name="Sapkota B.R."/>
            <person name="Spencer J.S."/>
            <person name="Thomas J."/>
            <person name="Harshman K."/>
            <person name="Singh P."/>
            <person name="Busso P."/>
            <person name="Gattiker A."/>
            <person name="Rougemont J."/>
            <person name="Brennan P.J."/>
            <person name="Cole S.T."/>
        </authorList>
    </citation>
    <scope>NUCLEOTIDE SEQUENCE [LARGE SCALE GENOMIC DNA]</scope>
    <source>
        <strain evidence="4">Br4923</strain>
    </source>
</reference>
<dbReference type="Gene3D" id="3.30.1490.270">
    <property type="match status" value="1"/>
</dbReference>
<evidence type="ECO:0000256" key="1">
    <source>
        <dbReference type="SAM" id="MobiDB-lite"/>
    </source>
</evidence>
<dbReference type="AlphaFoldDB" id="A0A0H3MQ18"/>
<dbReference type="SUPFAM" id="SSF56059">
    <property type="entry name" value="Glutathione synthetase ATP-binding domain-like"/>
    <property type="match status" value="1"/>
</dbReference>
<dbReference type="HOGENOM" id="CLU_017048_2_1_11"/>
<dbReference type="EMBL" id="FM211192">
    <property type="protein sequence ID" value="CAR70698.1"/>
    <property type="molecule type" value="Genomic_DNA"/>
</dbReference>
<sequence length="561" mass="61837">MSQVSLPSQLKETGPRLQSRCRSSARSERIFGGYNTSDIYSMAFDEMFDVQGNVRGPYKGIYAELAPSDASELKARAEALARAFIDQGITFSLSGQERPFPLDLVPRVISASEWSRLERGITQRVKALEMYLDDIYGDQEILRDGVIPRRLITSCEHFHRQAVGIIPPNGVRIHVAGIDLIRDDSGNFRVLEDNLRSPSGVSYVMENRRTIARVFPNLFATHRVRAVDDYASHLLRALRNSAATNEADPTVVVLTPGVANAAYFEHSLLARQMGVELVEGRDLFCRDNQVYMCTTEGERQVDVIYRRIDDAFLDPLQFRADSVLGVAGLVNAARAGNVVISSAIGNGVGDDKLVYTYVPTMMEYYLREKPLLANVDTLRCWLDDERQEVLDRIHDLVLKPVEGSGGYGIVFGPDASEKELAAASKKIRDDPRSWIAQPVMELSTVPTQVGSTLAPRYVDLRPFAVNDGNDVWVLPGGLTRVALVEGSRVVNSSQGGGSKDTWVLAPHASYGARELGAAEIVCSLPQSSPDPVPDGSPRPKQQPQQAQAEQAQQPQQQIMLP</sequence>
<feature type="region of interest" description="Disordered" evidence="1">
    <location>
        <begin position="1"/>
        <end position="22"/>
    </location>
</feature>
<feature type="compositionally biased region" description="Polar residues" evidence="1">
    <location>
        <begin position="1"/>
        <end position="11"/>
    </location>
</feature>
<evidence type="ECO:0000313" key="4">
    <source>
        <dbReference type="Proteomes" id="UP000006900"/>
    </source>
</evidence>
<evidence type="ECO:0000259" key="2">
    <source>
        <dbReference type="Pfam" id="PF04174"/>
    </source>
</evidence>
<accession>A0A0H3MQ18</accession>
<dbReference type="PIRSF" id="PIRSF005522">
    <property type="entry name" value="UCP005522"/>
    <property type="match status" value="1"/>
</dbReference>
<dbReference type="PANTHER" id="PTHR34595">
    <property type="entry name" value="BLR5612 PROTEIN"/>
    <property type="match status" value="1"/>
</dbReference>
<dbReference type="Proteomes" id="UP000006900">
    <property type="component" value="Chromosome"/>
</dbReference>
<dbReference type="InterPro" id="IPR016450">
    <property type="entry name" value="UCP005522"/>
</dbReference>
<dbReference type="InterPro" id="IPR007302">
    <property type="entry name" value="CP_ATPgrasp"/>
</dbReference>
<gene>
    <name evidence="3" type="ordered locus">MLBr00605</name>
</gene>
<dbReference type="Gene3D" id="3.40.50.11290">
    <property type="match status" value="1"/>
</dbReference>
<dbReference type="PANTHER" id="PTHR34595:SF7">
    <property type="entry name" value="SLL1039 PROTEIN"/>
    <property type="match status" value="1"/>
</dbReference>
<organism evidence="3 4">
    <name type="scientific">Mycobacterium leprae (strain Br4923)</name>
    <dbReference type="NCBI Taxonomy" id="561304"/>
    <lineage>
        <taxon>Bacteria</taxon>
        <taxon>Bacillati</taxon>
        <taxon>Actinomycetota</taxon>
        <taxon>Actinomycetes</taxon>
        <taxon>Mycobacteriales</taxon>
        <taxon>Mycobacteriaceae</taxon>
        <taxon>Mycobacterium</taxon>
    </lineage>
</organism>
<feature type="domain" description="Circularly permuted ATPgrasp" evidence="2">
    <location>
        <begin position="106"/>
        <end position="437"/>
    </location>
</feature>
<feature type="compositionally biased region" description="Low complexity" evidence="1">
    <location>
        <begin position="541"/>
        <end position="561"/>
    </location>
</feature>
<dbReference type="InterPro" id="IPR051680">
    <property type="entry name" value="ATP-dep_Glu-Cys_Ligase-2"/>
</dbReference>
<protein>
    <recommendedName>
        <fullName evidence="2">Circularly permuted ATPgrasp domain-containing protein</fullName>
    </recommendedName>
</protein>
<dbReference type="KEGG" id="mlb:MLBr00605"/>
<name>A0A0H3MQ18_MYCLB</name>
<proteinExistence type="predicted"/>
<evidence type="ECO:0000313" key="3">
    <source>
        <dbReference type="EMBL" id="CAR70698.1"/>
    </source>
</evidence>
<dbReference type="Pfam" id="PF04174">
    <property type="entry name" value="CP_ATPgrasp_1"/>
    <property type="match status" value="1"/>
</dbReference>
<dbReference type="SMR" id="A0A0H3MQ18"/>